<accession>A0AB33BK86</accession>
<reference evidence="1 2" key="1">
    <citation type="journal article" date="2018" name="Harmful Algae">
        <title>The highly heterogeneous methylated genomes and diverse restriction-modification systems of bloom-forming Microcystis.</title>
        <authorList>
            <person name="Zhao L."/>
            <person name="Song Y."/>
            <person name="Li L."/>
            <person name="Gan N."/>
            <person name="Brand J.J."/>
            <person name="Song L."/>
        </authorList>
    </citation>
    <scope>NUCLEOTIDE SEQUENCE [LARGE SCALE GENOMIC DNA]</scope>
    <source>
        <strain evidence="1 2">PCC 7806SL</strain>
    </source>
</reference>
<dbReference type="EMBL" id="CP020771">
    <property type="protein sequence ID" value="ARI81082.1"/>
    <property type="molecule type" value="Genomic_DNA"/>
</dbReference>
<dbReference type="Proteomes" id="UP000192439">
    <property type="component" value="Chromosome"/>
</dbReference>
<sequence>MSIIFDLERTNQLNTLPDKDLVDLCPPIEPYQVTKSQR</sequence>
<name>A0AB33BK86_MICA7</name>
<dbReference type="AlphaFoldDB" id="A0AB33BK86"/>
<evidence type="ECO:0000313" key="1">
    <source>
        <dbReference type="EMBL" id="ARI81082.1"/>
    </source>
</evidence>
<protein>
    <recommendedName>
        <fullName evidence="3">Glycogen phosphorylase</fullName>
    </recommendedName>
</protein>
<proteinExistence type="predicted"/>
<keyword evidence="2" id="KW-1185">Reference proteome</keyword>
<gene>
    <name evidence="1" type="ORF">BH695_1801</name>
</gene>
<organism evidence="1 2">
    <name type="scientific">Microcystis aeruginosa PCC 7806SL</name>
    <dbReference type="NCBI Taxonomy" id="1903187"/>
    <lineage>
        <taxon>Bacteria</taxon>
        <taxon>Bacillati</taxon>
        <taxon>Cyanobacteriota</taxon>
        <taxon>Cyanophyceae</taxon>
        <taxon>Oscillatoriophycideae</taxon>
        <taxon>Chroococcales</taxon>
        <taxon>Microcystaceae</taxon>
        <taxon>Microcystis</taxon>
    </lineage>
</organism>
<evidence type="ECO:0008006" key="3">
    <source>
        <dbReference type="Google" id="ProtNLM"/>
    </source>
</evidence>
<evidence type="ECO:0000313" key="2">
    <source>
        <dbReference type="Proteomes" id="UP000192439"/>
    </source>
</evidence>